<dbReference type="Proteomes" id="UP000004080">
    <property type="component" value="Unassembled WGS sequence"/>
</dbReference>
<protein>
    <submittedName>
        <fullName evidence="3">Glycosyltransferase</fullName>
    </submittedName>
</protein>
<dbReference type="PANTHER" id="PTHR12526">
    <property type="entry name" value="GLYCOSYLTRANSFERASE"/>
    <property type="match status" value="1"/>
</dbReference>
<keyword evidence="3" id="KW-0808">Transferase</keyword>
<organism evidence="3 4">
    <name type="scientific">Fictibacillus macauensis ZFHKF-1</name>
    <dbReference type="NCBI Taxonomy" id="1196324"/>
    <lineage>
        <taxon>Bacteria</taxon>
        <taxon>Bacillati</taxon>
        <taxon>Bacillota</taxon>
        <taxon>Bacilli</taxon>
        <taxon>Bacillales</taxon>
        <taxon>Fictibacillaceae</taxon>
        <taxon>Fictibacillus</taxon>
    </lineage>
</organism>
<dbReference type="GO" id="GO:0016757">
    <property type="term" value="F:glycosyltransferase activity"/>
    <property type="evidence" value="ECO:0007669"/>
    <property type="project" value="InterPro"/>
</dbReference>
<dbReference type="RefSeq" id="WP_007200874.1">
    <property type="nucleotide sequence ID" value="NZ_AKKV01000020.1"/>
</dbReference>
<sequence>MKDSTLKVLMVLDGLDVGGTETYVLSIVEELKQRGVSFVIVSRGGVMLPRFQKLGFPIYEVNFPYTLHHKEAEQEPLIQQLKEIMTKEQVTLVHGHQTPSSVLAFRAAKHLKLPTVFTVHGTYYARGELLDVLPLATKLICVSPPIEKFIQELTDTPTAVIANGVDTNEYSPKEATDVRRELGIPDDALVLLYSSRIAWTKASICLTMLKAAKDIKLADFPHLHVVVVGGGPRMQELIQLTATIHQSTKAPFIHLVGEQYDMQRYFSVADCVVGTGRIALEAMACGKPLIASGSHGYFGIVEASQFDDAWHCYFGDHGSRQPCSRFAFVKDFRSFLSQQERLLQAGKDSRAWMMDRFNITHRAGNLFELYRSL</sequence>
<name>I8ALZ4_9BACL</name>
<dbReference type="AlphaFoldDB" id="I8ALZ4"/>
<dbReference type="InterPro" id="IPR028098">
    <property type="entry name" value="Glyco_trans_4-like_N"/>
</dbReference>
<dbReference type="EMBL" id="AKKV01000020">
    <property type="protein sequence ID" value="EIT86679.1"/>
    <property type="molecule type" value="Genomic_DNA"/>
</dbReference>
<evidence type="ECO:0000259" key="2">
    <source>
        <dbReference type="Pfam" id="PF13439"/>
    </source>
</evidence>
<accession>I8ALZ4</accession>
<feature type="domain" description="Glycosyl transferase family 1" evidence="1">
    <location>
        <begin position="177"/>
        <end position="308"/>
    </location>
</feature>
<feature type="domain" description="Glycosyltransferase subfamily 4-like N-terminal" evidence="2">
    <location>
        <begin position="17"/>
        <end position="168"/>
    </location>
</feature>
<dbReference type="SUPFAM" id="SSF53756">
    <property type="entry name" value="UDP-Glycosyltransferase/glycogen phosphorylase"/>
    <property type="match status" value="1"/>
</dbReference>
<dbReference type="STRING" id="1196324.A374_03874"/>
<dbReference type="Pfam" id="PF13439">
    <property type="entry name" value="Glyco_transf_4"/>
    <property type="match status" value="1"/>
</dbReference>
<gene>
    <name evidence="3" type="ORF">A374_03874</name>
</gene>
<dbReference type="eggNOG" id="COG0438">
    <property type="taxonomic scope" value="Bacteria"/>
</dbReference>
<dbReference type="PATRIC" id="fig|1196324.3.peg.785"/>
<evidence type="ECO:0000259" key="1">
    <source>
        <dbReference type="Pfam" id="PF00534"/>
    </source>
</evidence>
<dbReference type="Pfam" id="PF00534">
    <property type="entry name" value="Glycos_transf_1"/>
    <property type="match status" value="1"/>
</dbReference>
<dbReference type="PANTHER" id="PTHR12526:SF638">
    <property type="entry name" value="SPORE COAT PROTEIN SA"/>
    <property type="match status" value="1"/>
</dbReference>
<dbReference type="InterPro" id="IPR001296">
    <property type="entry name" value="Glyco_trans_1"/>
</dbReference>
<dbReference type="OrthoDB" id="59694at2"/>
<evidence type="ECO:0000313" key="4">
    <source>
        <dbReference type="Proteomes" id="UP000004080"/>
    </source>
</evidence>
<evidence type="ECO:0000313" key="3">
    <source>
        <dbReference type="EMBL" id="EIT86679.1"/>
    </source>
</evidence>
<comment type="caution">
    <text evidence="3">The sequence shown here is derived from an EMBL/GenBank/DDBJ whole genome shotgun (WGS) entry which is preliminary data.</text>
</comment>
<proteinExistence type="predicted"/>
<dbReference type="Gene3D" id="3.40.50.2000">
    <property type="entry name" value="Glycogen Phosphorylase B"/>
    <property type="match status" value="2"/>
</dbReference>
<reference evidence="3 4" key="1">
    <citation type="journal article" date="2012" name="J. Bacteriol.">
        <title>Genome of Bacillus macauensis ZFHKF-1, a Long-Chain-Forming Bacterium.</title>
        <authorList>
            <person name="Cai L."/>
            <person name="Zhang T."/>
        </authorList>
    </citation>
    <scope>NUCLEOTIDE SEQUENCE [LARGE SCALE GENOMIC DNA]</scope>
    <source>
        <strain evidence="3 4">ZFHKF-1</strain>
    </source>
</reference>
<keyword evidence="4" id="KW-1185">Reference proteome</keyword>